<keyword evidence="7" id="KW-0862">Zinc</keyword>
<dbReference type="GO" id="GO:0016740">
    <property type="term" value="F:transferase activity"/>
    <property type="evidence" value="ECO:0007669"/>
    <property type="project" value="UniProtKB-KW"/>
</dbReference>
<accession>A0A395ILI6</accession>
<feature type="region of interest" description="Disordered" evidence="8">
    <location>
        <begin position="1"/>
        <end position="61"/>
    </location>
</feature>
<evidence type="ECO:0000256" key="6">
    <source>
        <dbReference type="ARBA" id="ARBA00022786"/>
    </source>
</evidence>
<dbReference type="InterPro" id="IPR047544">
    <property type="entry name" value="RING-HC_RBR_RNF216"/>
</dbReference>
<feature type="domain" description="RING-type" evidence="9">
    <location>
        <begin position="384"/>
        <end position="608"/>
    </location>
</feature>
<dbReference type="PROSITE" id="PS51873">
    <property type="entry name" value="TRIAD"/>
    <property type="match status" value="1"/>
</dbReference>
<dbReference type="CDD" id="cd16630">
    <property type="entry name" value="RING-HC_RBR_RNF216"/>
    <property type="match status" value="1"/>
</dbReference>
<feature type="compositionally biased region" description="Basic and acidic residues" evidence="8">
    <location>
        <begin position="356"/>
        <end position="369"/>
    </location>
</feature>
<evidence type="ECO:0000256" key="5">
    <source>
        <dbReference type="ARBA" id="ARBA00022771"/>
    </source>
</evidence>
<sequence length="688" mass="78282">MTQPPPRESPGGPSRNESYHIKKGVGDVIEISDSSDDDYEDAHGSRQVPSQPPPPPRPQNRQLGFFDVRNQMIGLDEGVNLNSQYLHSLPQSAAAAAGMPRINMNQHFPVKNEEPGIDWAQWIDGENDEQVNRILWEDYTNQAESHRSSNLSSGLDQLIQQPNQPQPIVETEVECINAVMAVFPEICRDHVAGLYETLSQSSDQLISHILDKVDTGSPYPTAKDAQRRLKRKREFSEEEEAIQKYEVANRNNELTSFLQQSLIRSILSFEFPQTPMTFLDWTLQKSGHRLFPAHRALEEAHRTFDTANPKYNKIKNPRRMPTLYREAEIEEAIQKNETSWKTEIFKELQVARRVRNSTESRRRAQREAELAEEENERIAQAEGTMSECGCCFGDYPLNRMVHCNNEEVLHWFCRGCARQTAENEIGNSKYELNCMSTDGCEAGFSLEQRNQFLDEPTIIALERNEAEAVLRMAGIENLASCPFCPYAAEYPPVEVNREFRCQAPDCEKVSCRLCKLESHIPKSCEENARENGLSARRQIEEAMSAAMIRKCNKCGTPFVKEEGCNKMTCRKGKPLIKVRAEHPEYSEEDLKVKMSENVESMQKHHLDVNRIQNELENLRNPRDLELQLPVAGDLAPLEGLPIIHLPVPAGADIPMVPRAIYEQSQEEKEEAAKVKEQNKLEAEAEAKA</sequence>
<evidence type="ECO:0000256" key="1">
    <source>
        <dbReference type="ARBA" id="ARBA00004906"/>
    </source>
</evidence>
<dbReference type="Gene3D" id="3.30.40.10">
    <property type="entry name" value="Zinc/RING finger domain, C3HC4 (zinc finger)"/>
    <property type="match status" value="1"/>
</dbReference>
<keyword evidence="11" id="KW-1185">Reference proteome</keyword>
<evidence type="ECO:0000259" key="9">
    <source>
        <dbReference type="PROSITE" id="PS51873"/>
    </source>
</evidence>
<dbReference type="Gene3D" id="1.20.120.1750">
    <property type="match status" value="1"/>
</dbReference>
<keyword evidence="5" id="KW-0863">Zinc-finger</keyword>
<dbReference type="PANTHER" id="PTHR22770">
    <property type="entry name" value="UBIQUITIN CONJUGATING ENZYME 7 INTERACTING PROTEIN-RELATED"/>
    <property type="match status" value="1"/>
</dbReference>
<reference evidence="10 11" key="1">
    <citation type="submission" date="2018-06" db="EMBL/GenBank/DDBJ databases">
        <title>Genome Sequence of the Brown Rot Fungal Pathogen Monilinia fructigena.</title>
        <authorList>
            <person name="Landi L."/>
            <person name="De Miccolis Angelini R.M."/>
            <person name="Pollastro S."/>
            <person name="Abate D."/>
            <person name="Faretra F."/>
            <person name="Romanazzi G."/>
        </authorList>
    </citation>
    <scope>NUCLEOTIDE SEQUENCE [LARGE SCALE GENOMIC DNA]</scope>
    <source>
        <strain evidence="10 11">Mfrg269</strain>
    </source>
</reference>
<dbReference type="OrthoDB" id="10009520at2759"/>
<name>A0A395ILI6_9HELO</name>
<dbReference type="AlphaFoldDB" id="A0A395ILI6"/>
<dbReference type="CDD" id="cd20339">
    <property type="entry name" value="BRcat_RBR_RNF216"/>
    <property type="match status" value="1"/>
</dbReference>
<evidence type="ECO:0000256" key="8">
    <source>
        <dbReference type="SAM" id="MobiDB-lite"/>
    </source>
</evidence>
<keyword evidence="6" id="KW-0833">Ubl conjugation pathway</keyword>
<comment type="caution">
    <text evidence="10">The sequence shown here is derived from an EMBL/GenBank/DDBJ whole genome shotgun (WGS) entry which is preliminary data.</text>
</comment>
<dbReference type="Proteomes" id="UP000249056">
    <property type="component" value="Unassembled WGS sequence"/>
</dbReference>
<proteinExistence type="predicted"/>
<keyword evidence="4" id="KW-0677">Repeat</keyword>
<keyword evidence="2" id="KW-0808">Transferase</keyword>
<dbReference type="InterPro" id="IPR051628">
    <property type="entry name" value="LUBAC_E3_Ligases"/>
</dbReference>
<evidence type="ECO:0000256" key="7">
    <source>
        <dbReference type="ARBA" id="ARBA00022833"/>
    </source>
</evidence>
<evidence type="ECO:0000256" key="4">
    <source>
        <dbReference type="ARBA" id="ARBA00022737"/>
    </source>
</evidence>
<gene>
    <name evidence="10" type="ORF">DID88_010479</name>
</gene>
<dbReference type="GO" id="GO:0008270">
    <property type="term" value="F:zinc ion binding"/>
    <property type="evidence" value="ECO:0007669"/>
    <property type="project" value="UniProtKB-KW"/>
</dbReference>
<feature type="compositionally biased region" description="Basic and acidic residues" evidence="8">
    <location>
        <begin position="670"/>
        <end position="688"/>
    </location>
</feature>
<evidence type="ECO:0000256" key="3">
    <source>
        <dbReference type="ARBA" id="ARBA00022723"/>
    </source>
</evidence>
<feature type="region of interest" description="Disordered" evidence="8">
    <location>
        <begin position="356"/>
        <end position="378"/>
    </location>
</feature>
<keyword evidence="3" id="KW-0479">Metal-binding</keyword>
<evidence type="ECO:0000313" key="11">
    <source>
        <dbReference type="Proteomes" id="UP000249056"/>
    </source>
</evidence>
<dbReference type="InterPro" id="IPR047545">
    <property type="entry name" value="BRcat_RBR_RNF216"/>
</dbReference>
<dbReference type="InterPro" id="IPR044066">
    <property type="entry name" value="TRIAD_supradom"/>
</dbReference>
<dbReference type="SUPFAM" id="SSF57850">
    <property type="entry name" value="RING/U-box"/>
    <property type="match status" value="1"/>
</dbReference>
<dbReference type="Pfam" id="PF26200">
    <property type="entry name" value="Rcat_RNF216"/>
    <property type="match status" value="1"/>
</dbReference>
<feature type="region of interest" description="Disordered" evidence="8">
    <location>
        <begin position="667"/>
        <end position="688"/>
    </location>
</feature>
<dbReference type="PANTHER" id="PTHR22770:SF47">
    <property type="entry name" value="E3 UBIQUITIN-PROTEIN LIGASE RNF216"/>
    <property type="match status" value="1"/>
</dbReference>
<protein>
    <recommendedName>
        <fullName evidence="9">RING-type domain-containing protein</fullName>
    </recommendedName>
</protein>
<evidence type="ECO:0000256" key="2">
    <source>
        <dbReference type="ARBA" id="ARBA00022679"/>
    </source>
</evidence>
<dbReference type="InterPro" id="IPR013083">
    <property type="entry name" value="Znf_RING/FYVE/PHD"/>
</dbReference>
<comment type="pathway">
    <text evidence="1">Protein modification; protein ubiquitination.</text>
</comment>
<evidence type="ECO:0000313" key="10">
    <source>
        <dbReference type="EMBL" id="RAL61140.1"/>
    </source>
</evidence>
<organism evidence="10 11">
    <name type="scientific">Monilinia fructigena</name>
    <dbReference type="NCBI Taxonomy" id="38457"/>
    <lineage>
        <taxon>Eukaryota</taxon>
        <taxon>Fungi</taxon>
        <taxon>Dikarya</taxon>
        <taxon>Ascomycota</taxon>
        <taxon>Pezizomycotina</taxon>
        <taxon>Leotiomycetes</taxon>
        <taxon>Helotiales</taxon>
        <taxon>Sclerotiniaceae</taxon>
        <taxon>Monilinia</taxon>
    </lineage>
</organism>
<dbReference type="EMBL" id="QKRW01000034">
    <property type="protein sequence ID" value="RAL61140.1"/>
    <property type="molecule type" value="Genomic_DNA"/>
</dbReference>